<evidence type="ECO:0000313" key="1">
    <source>
        <dbReference type="EMBL" id="EEF35758.1"/>
    </source>
</evidence>
<proteinExistence type="predicted"/>
<accession>B9SKT0</accession>
<dbReference type="InParanoid" id="B9SKT0"/>
<gene>
    <name evidence="1" type="ORF">RCOM_1091020</name>
</gene>
<dbReference type="EMBL" id="EQ974005">
    <property type="protein sequence ID" value="EEF35758.1"/>
    <property type="molecule type" value="Genomic_DNA"/>
</dbReference>
<dbReference type="Proteomes" id="UP000008311">
    <property type="component" value="Unassembled WGS sequence"/>
</dbReference>
<evidence type="ECO:0000313" key="2">
    <source>
        <dbReference type="Proteomes" id="UP000008311"/>
    </source>
</evidence>
<protein>
    <submittedName>
        <fullName evidence="1">Uncharacterized protein</fullName>
    </submittedName>
</protein>
<dbReference type="AlphaFoldDB" id="B9SKT0"/>
<keyword evidence="2" id="KW-1185">Reference proteome</keyword>
<sequence>MHVHIDYGIKKKSLSCLLGPVKRFEKWEAARKVCMRDEGYGKKELSSVQSKAVEGWDLAADSLVQELIIINV</sequence>
<organism evidence="1 2">
    <name type="scientific">Ricinus communis</name>
    <name type="common">Castor bean</name>
    <dbReference type="NCBI Taxonomy" id="3988"/>
    <lineage>
        <taxon>Eukaryota</taxon>
        <taxon>Viridiplantae</taxon>
        <taxon>Streptophyta</taxon>
        <taxon>Embryophyta</taxon>
        <taxon>Tracheophyta</taxon>
        <taxon>Spermatophyta</taxon>
        <taxon>Magnoliopsida</taxon>
        <taxon>eudicotyledons</taxon>
        <taxon>Gunneridae</taxon>
        <taxon>Pentapetalae</taxon>
        <taxon>rosids</taxon>
        <taxon>fabids</taxon>
        <taxon>Malpighiales</taxon>
        <taxon>Euphorbiaceae</taxon>
        <taxon>Acalyphoideae</taxon>
        <taxon>Acalypheae</taxon>
        <taxon>Ricinus</taxon>
    </lineage>
</organism>
<name>B9SKT0_RICCO</name>
<reference evidence="2" key="1">
    <citation type="journal article" date="2010" name="Nat. Biotechnol.">
        <title>Draft genome sequence of the oilseed species Ricinus communis.</title>
        <authorList>
            <person name="Chan A.P."/>
            <person name="Crabtree J."/>
            <person name="Zhao Q."/>
            <person name="Lorenzi H."/>
            <person name="Orvis J."/>
            <person name="Puiu D."/>
            <person name="Melake-Berhan A."/>
            <person name="Jones K.M."/>
            <person name="Redman J."/>
            <person name="Chen G."/>
            <person name="Cahoon E.B."/>
            <person name="Gedil M."/>
            <person name="Stanke M."/>
            <person name="Haas B.J."/>
            <person name="Wortman J.R."/>
            <person name="Fraser-Liggett C.M."/>
            <person name="Ravel J."/>
            <person name="Rabinowicz P.D."/>
        </authorList>
    </citation>
    <scope>NUCLEOTIDE SEQUENCE [LARGE SCALE GENOMIC DNA]</scope>
    <source>
        <strain evidence="2">cv. Hale</strain>
    </source>
</reference>